<dbReference type="GeneTree" id="ENSGT00980000203027"/>
<reference evidence="2" key="3">
    <citation type="journal article" date="2014" name="Nature">
        <title>Elephant shark genome provides unique insights into gnathostome evolution.</title>
        <authorList>
            <consortium name="International Elephant Shark Genome Sequencing Consortium"/>
            <person name="Venkatesh B."/>
            <person name="Lee A.P."/>
            <person name="Ravi V."/>
            <person name="Maurya A.K."/>
            <person name="Lian M.M."/>
            <person name="Swann J.B."/>
            <person name="Ohta Y."/>
            <person name="Flajnik M.F."/>
            <person name="Sutoh Y."/>
            <person name="Kasahara M."/>
            <person name="Hoon S."/>
            <person name="Gangu V."/>
            <person name="Roy S.W."/>
            <person name="Irimia M."/>
            <person name="Korzh V."/>
            <person name="Kondrychyn I."/>
            <person name="Lim Z.W."/>
            <person name="Tay B.H."/>
            <person name="Tohari S."/>
            <person name="Kong K.W."/>
            <person name="Ho S."/>
            <person name="Lorente-Galdos B."/>
            <person name="Quilez J."/>
            <person name="Marques-Bonet T."/>
            <person name="Raney B.J."/>
            <person name="Ingham P.W."/>
            <person name="Tay A."/>
            <person name="Hillier L.W."/>
            <person name="Minx P."/>
            <person name="Boehm T."/>
            <person name="Wilson R.K."/>
            <person name="Brenner S."/>
            <person name="Warren W.C."/>
        </authorList>
    </citation>
    <scope>NUCLEOTIDE SEQUENCE [LARGE SCALE GENOMIC DNA]</scope>
</reference>
<keyword evidence="2" id="KW-1185">Reference proteome</keyword>
<reference evidence="2" key="2">
    <citation type="journal article" date="2007" name="PLoS Biol.">
        <title>Survey sequencing and comparative analysis of the elephant shark (Callorhinchus milii) genome.</title>
        <authorList>
            <person name="Venkatesh B."/>
            <person name="Kirkness E.F."/>
            <person name="Loh Y.H."/>
            <person name="Halpern A.L."/>
            <person name="Lee A.P."/>
            <person name="Johnson J."/>
            <person name="Dandona N."/>
            <person name="Viswanathan L.D."/>
            <person name="Tay A."/>
            <person name="Venter J.C."/>
            <person name="Strausberg R.L."/>
            <person name="Brenner S."/>
        </authorList>
    </citation>
    <scope>NUCLEOTIDE SEQUENCE [LARGE SCALE GENOMIC DNA]</scope>
</reference>
<dbReference type="Ensembl" id="ENSCMIT00000029627.1">
    <property type="protein sequence ID" value="ENSCMIP00000029162.1"/>
    <property type="gene ID" value="ENSCMIG00000012630.1"/>
</dbReference>
<protein>
    <submittedName>
        <fullName evidence="1">Uncharacterized protein</fullName>
    </submittedName>
</protein>
<proteinExistence type="predicted"/>
<reference evidence="1" key="4">
    <citation type="submission" date="2025-08" db="UniProtKB">
        <authorList>
            <consortium name="Ensembl"/>
        </authorList>
    </citation>
    <scope>IDENTIFICATION</scope>
</reference>
<evidence type="ECO:0000313" key="2">
    <source>
        <dbReference type="Proteomes" id="UP000314986"/>
    </source>
</evidence>
<accession>A0A4W3IJJ4</accession>
<organism evidence="1 2">
    <name type="scientific">Callorhinchus milii</name>
    <name type="common">Ghost shark</name>
    <dbReference type="NCBI Taxonomy" id="7868"/>
    <lineage>
        <taxon>Eukaryota</taxon>
        <taxon>Metazoa</taxon>
        <taxon>Chordata</taxon>
        <taxon>Craniata</taxon>
        <taxon>Vertebrata</taxon>
        <taxon>Chondrichthyes</taxon>
        <taxon>Holocephali</taxon>
        <taxon>Chimaeriformes</taxon>
        <taxon>Callorhinchidae</taxon>
        <taxon>Callorhinchus</taxon>
    </lineage>
</organism>
<reference evidence="2" key="1">
    <citation type="journal article" date="2006" name="Science">
        <title>Ancient noncoding elements conserved in the human genome.</title>
        <authorList>
            <person name="Venkatesh B."/>
            <person name="Kirkness E.F."/>
            <person name="Loh Y.H."/>
            <person name="Halpern A.L."/>
            <person name="Lee A.P."/>
            <person name="Johnson J."/>
            <person name="Dandona N."/>
            <person name="Viswanathan L.D."/>
            <person name="Tay A."/>
            <person name="Venter J.C."/>
            <person name="Strausberg R.L."/>
            <person name="Brenner S."/>
        </authorList>
    </citation>
    <scope>NUCLEOTIDE SEQUENCE [LARGE SCALE GENOMIC DNA]</scope>
</reference>
<dbReference type="InParanoid" id="A0A4W3IJJ4"/>
<sequence>NRDTVLKLEEQNRDLEKQLKLLNKKLKVGSAWGLSRALISLSLSLCPLCSQEDTQEWRSFQADLQTAVVVANDIKCEAQQEVRALRRRLQEEEARSERGGIWGWGERFSSLLTVSLNPVLSLVRPQVRSRAPEGKFLPDTSAVREQP</sequence>
<dbReference type="AlphaFoldDB" id="A0A4W3IJJ4"/>
<evidence type="ECO:0000313" key="1">
    <source>
        <dbReference type="Ensembl" id="ENSCMIP00000029162.1"/>
    </source>
</evidence>
<reference evidence="1" key="5">
    <citation type="submission" date="2025-09" db="UniProtKB">
        <authorList>
            <consortium name="Ensembl"/>
        </authorList>
    </citation>
    <scope>IDENTIFICATION</scope>
</reference>
<dbReference type="Proteomes" id="UP000314986">
    <property type="component" value="Unassembled WGS sequence"/>
</dbReference>
<name>A0A4W3IJJ4_CALMI</name>